<evidence type="ECO:0000256" key="2">
    <source>
        <dbReference type="ARBA" id="ARBA00022801"/>
    </source>
</evidence>
<dbReference type="PANTHER" id="PTHR48081">
    <property type="entry name" value="AB HYDROLASE SUPERFAMILY PROTEIN C4A8.06C"/>
    <property type="match status" value="1"/>
</dbReference>
<feature type="domain" description="Alpha/beta hydrolase fold-3" evidence="4">
    <location>
        <begin position="91"/>
        <end position="296"/>
    </location>
</feature>
<evidence type="ECO:0000259" key="4">
    <source>
        <dbReference type="Pfam" id="PF07859"/>
    </source>
</evidence>
<dbReference type="Pfam" id="PF07859">
    <property type="entry name" value="Abhydrolase_3"/>
    <property type="match status" value="1"/>
</dbReference>
<dbReference type="InterPro" id="IPR050300">
    <property type="entry name" value="GDXG_lipolytic_enzyme"/>
</dbReference>
<dbReference type="EMBL" id="CP022295">
    <property type="protein sequence ID" value="QSR24873.1"/>
    <property type="molecule type" value="Genomic_DNA"/>
</dbReference>
<evidence type="ECO:0000313" key="5">
    <source>
        <dbReference type="EMBL" id="QSR24873.1"/>
    </source>
</evidence>
<dbReference type="PANTHER" id="PTHR48081:SF8">
    <property type="entry name" value="ALPHA_BETA HYDROLASE FOLD-3 DOMAIN-CONTAINING PROTEIN-RELATED"/>
    <property type="match status" value="1"/>
</dbReference>
<protein>
    <submittedName>
        <fullName evidence="5">Esterase</fullName>
    </submittedName>
</protein>
<proteinExistence type="inferred from homology"/>
<dbReference type="InterPro" id="IPR013094">
    <property type="entry name" value="AB_hydrolase_3"/>
</dbReference>
<dbReference type="Gene3D" id="3.40.50.1820">
    <property type="entry name" value="alpha/beta hydrolase"/>
    <property type="match status" value="1"/>
</dbReference>
<dbReference type="RefSeq" id="WP_277987690.1">
    <property type="nucleotide sequence ID" value="NZ_CP022295.1"/>
</dbReference>
<keyword evidence="2" id="KW-0378">Hydrolase</keyword>
<dbReference type="InterPro" id="IPR029058">
    <property type="entry name" value="AB_hydrolase_fold"/>
</dbReference>
<evidence type="ECO:0000256" key="3">
    <source>
        <dbReference type="PROSITE-ProRule" id="PRU10038"/>
    </source>
</evidence>
<accession>A0ABX7PFY5</accession>
<reference evidence="5 6" key="1">
    <citation type="submission" date="2017-06" db="EMBL/GenBank/DDBJ databases">
        <title>Complete Genome Sequence of the Soil Carbazole-Degrading Bacterium Nocardioides aromaticivorans IC177.</title>
        <authorList>
            <person name="Vejarano F."/>
            <person name="Suzuki-Minakuchi C."/>
            <person name="Ohtsubo Y."/>
            <person name="Tsuda M."/>
            <person name="Okada K."/>
            <person name="Nojiri H."/>
        </authorList>
    </citation>
    <scope>NUCLEOTIDE SEQUENCE [LARGE SCALE GENOMIC DNA]</scope>
    <source>
        <strain evidence="5 6">IC177</strain>
    </source>
</reference>
<organism evidence="5 6">
    <name type="scientific">Nocardioides aromaticivorans</name>
    <dbReference type="NCBI Taxonomy" id="200618"/>
    <lineage>
        <taxon>Bacteria</taxon>
        <taxon>Bacillati</taxon>
        <taxon>Actinomycetota</taxon>
        <taxon>Actinomycetes</taxon>
        <taxon>Propionibacteriales</taxon>
        <taxon>Nocardioidaceae</taxon>
        <taxon>Nocardioides</taxon>
    </lineage>
</organism>
<dbReference type="PROSITE" id="PS01174">
    <property type="entry name" value="LIPASE_GDXG_SER"/>
    <property type="match status" value="1"/>
</dbReference>
<keyword evidence="6" id="KW-1185">Reference proteome</keyword>
<dbReference type="SUPFAM" id="SSF53474">
    <property type="entry name" value="alpha/beta-Hydrolases"/>
    <property type="match status" value="1"/>
</dbReference>
<dbReference type="InterPro" id="IPR033140">
    <property type="entry name" value="Lipase_GDXG_put_SER_AS"/>
</dbReference>
<feature type="active site" evidence="3">
    <location>
        <position position="169"/>
    </location>
</feature>
<evidence type="ECO:0000256" key="1">
    <source>
        <dbReference type="ARBA" id="ARBA00010515"/>
    </source>
</evidence>
<sequence>MSSPAWRDLLDDDSRAACAELASLLPRPLHTLGLDGVRRFAKPVAPPRATPVASAVDRTASWRPSLAIGPERAVRVRVYRPREGAQPLPAVLYLHGGGFTVGSLDGVDEVCRLLCRQADCVVVSVDYRLAPEHPYPAALVDARTAWGWLTESGATLEVDTARLAVAGDSAGGNLAAALCLALREEGQRQPVLQGLVYPAVDDTFATPSWTDFHDAPLLGTRDAQWFWSQYVGTGRAPDELAVPARAASLEGLAPAVVITAEVDPLRDDAEEYARRLDRAGVPVHQRRYDGVYHGFFTEVGTFRRAREAVGDLGSHLAAAFSEAPSASG</sequence>
<comment type="similarity">
    <text evidence="1">Belongs to the 'GDXG' lipolytic enzyme family.</text>
</comment>
<name>A0ABX7PFY5_9ACTN</name>
<gene>
    <name evidence="5" type="ORF">CFH99_04490</name>
</gene>
<evidence type="ECO:0000313" key="6">
    <source>
        <dbReference type="Proteomes" id="UP000662818"/>
    </source>
</evidence>
<dbReference type="Proteomes" id="UP000662818">
    <property type="component" value="Chromosome"/>
</dbReference>